<keyword evidence="15" id="KW-1133">Transmembrane helix</keyword>
<evidence type="ECO:0000256" key="15">
    <source>
        <dbReference type="SAM" id="Phobius"/>
    </source>
</evidence>
<dbReference type="InterPro" id="IPR023395">
    <property type="entry name" value="MCP_dom_sf"/>
</dbReference>
<dbReference type="STRING" id="300112.A0A4S2KVE4"/>
<keyword evidence="8" id="KW-0479">Metal-binding</keyword>
<evidence type="ECO:0000256" key="2">
    <source>
        <dbReference type="ARBA" id="ARBA00004141"/>
    </source>
</evidence>
<evidence type="ECO:0000256" key="6">
    <source>
        <dbReference type="ARBA" id="ARBA00022670"/>
    </source>
</evidence>
<dbReference type="Pfam" id="PF00153">
    <property type="entry name" value="Mito_carr"/>
    <property type="match status" value="1"/>
</dbReference>
<comment type="caution">
    <text evidence="14">Lacks conserved residue(s) required for the propagation of feature annotation.</text>
</comment>
<feature type="active site" description="Proton donor/acceptor" evidence="14">
    <location>
        <position position="727"/>
    </location>
</feature>
<keyword evidence="6" id="KW-0645">Protease</keyword>
<dbReference type="SUPFAM" id="SSF53187">
    <property type="entry name" value="Zn-dependent exopeptidases"/>
    <property type="match status" value="4"/>
</dbReference>
<evidence type="ECO:0000256" key="5">
    <source>
        <dbReference type="ARBA" id="ARBA00022645"/>
    </source>
</evidence>
<dbReference type="PROSITE" id="PS00132">
    <property type="entry name" value="CARBOXYPEPT_ZN_1"/>
    <property type="match status" value="2"/>
</dbReference>
<dbReference type="Gene3D" id="2.60.40.1120">
    <property type="entry name" value="Carboxypeptidase-like, regulatory domain"/>
    <property type="match status" value="4"/>
</dbReference>
<dbReference type="GO" id="GO:0006518">
    <property type="term" value="P:peptide metabolic process"/>
    <property type="evidence" value="ECO:0007669"/>
    <property type="project" value="TreeGrafter"/>
</dbReference>
<gene>
    <name evidence="17" type="ORF">DBV15_00327</name>
</gene>
<dbReference type="GO" id="GO:0005615">
    <property type="term" value="C:extracellular space"/>
    <property type="evidence" value="ECO:0007669"/>
    <property type="project" value="TreeGrafter"/>
</dbReference>
<evidence type="ECO:0000256" key="1">
    <source>
        <dbReference type="ARBA" id="ARBA00001947"/>
    </source>
</evidence>
<dbReference type="FunFam" id="2.60.40.1120:FF:000016">
    <property type="entry name" value="carboxypeptidase D isoform X2"/>
    <property type="match status" value="1"/>
</dbReference>
<keyword evidence="10" id="KW-0862">Zinc</keyword>
<keyword evidence="11 13" id="KW-0472">Membrane</keyword>
<dbReference type="InterPro" id="IPR057247">
    <property type="entry name" value="CARBOXYPEPT_ZN_2"/>
</dbReference>
<keyword evidence="5 17" id="KW-0121">Carboxypeptidase</keyword>
<dbReference type="SUPFAM" id="SSF49464">
    <property type="entry name" value="Carboxypeptidase regulatory domain-like"/>
    <property type="match status" value="4"/>
</dbReference>
<reference evidence="17 18" key="1">
    <citation type="journal article" date="2019" name="Philos. Trans. R. Soc. Lond., B, Biol. Sci.">
        <title>Ant behaviour and brain gene expression of defending hosts depend on the ecological success of the intruding social parasite.</title>
        <authorList>
            <person name="Kaur R."/>
            <person name="Stoldt M."/>
            <person name="Jongepier E."/>
            <person name="Feldmeyer B."/>
            <person name="Menzel F."/>
            <person name="Bornberg-Bauer E."/>
            <person name="Foitzik S."/>
        </authorList>
    </citation>
    <scope>NUCLEOTIDE SEQUENCE [LARGE SCALE GENOMIC DNA]</scope>
    <source>
        <tissue evidence="17">Whole body</tissue>
    </source>
</reference>
<evidence type="ECO:0000313" key="17">
    <source>
        <dbReference type="EMBL" id="TGZ54082.1"/>
    </source>
</evidence>
<keyword evidence="7 13" id="KW-0812">Transmembrane</keyword>
<evidence type="ECO:0000256" key="14">
    <source>
        <dbReference type="PROSITE-ProRule" id="PRU01379"/>
    </source>
</evidence>
<dbReference type="PANTHER" id="PTHR11532">
    <property type="entry name" value="PROTEASE M14 CARBOXYPEPTIDASE"/>
    <property type="match status" value="1"/>
</dbReference>
<dbReference type="Pfam" id="PF00246">
    <property type="entry name" value="Peptidase_M14"/>
    <property type="match status" value="4"/>
</dbReference>
<dbReference type="InterPro" id="IPR057246">
    <property type="entry name" value="CARBOXYPEPT_ZN_1"/>
</dbReference>
<dbReference type="SMART" id="SM00631">
    <property type="entry name" value="Zn_pept"/>
    <property type="match status" value="2"/>
</dbReference>
<accession>A0A4S2KVE4</accession>
<evidence type="ECO:0000256" key="4">
    <source>
        <dbReference type="ARBA" id="ARBA00006375"/>
    </source>
</evidence>
<dbReference type="GO" id="GO:0016485">
    <property type="term" value="P:protein processing"/>
    <property type="evidence" value="ECO:0007669"/>
    <property type="project" value="TreeGrafter"/>
</dbReference>
<dbReference type="EMBL" id="QBLH01000831">
    <property type="protein sequence ID" value="TGZ54082.1"/>
    <property type="molecule type" value="Genomic_DNA"/>
</dbReference>
<feature type="domain" description="Peptidase M14" evidence="16">
    <location>
        <begin position="454"/>
        <end position="757"/>
    </location>
</feature>
<comment type="similarity">
    <text evidence="4">Belongs to the mitochondrial carrier (TC 2.A.29) family.</text>
</comment>
<dbReference type="Proteomes" id="UP000310200">
    <property type="component" value="Unassembled WGS sequence"/>
</dbReference>
<evidence type="ECO:0000256" key="10">
    <source>
        <dbReference type="ARBA" id="ARBA00022833"/>
    </source>
</evidence>
<evidence type="ECO:0000256" key="13">
    <source>
        <dbReference type="PROSITE-ProRule" id="PRU00282"/>
    </source>
</evidence>
<dbReference type="PANTHER" id="PTHR11532:SF62">
    <property type="entry name" value="CARBOXYPEPTIDASE D"/>
    <property type="match status" value="1"/>
</dbReference>
<dbReference type="Pfam" id="PF13620">
    <property type="entry name" value="CarboxypepD_reg"/>
    <property type="match status" value="2"/>
</dbReference>
<evidence type="ECO:0000259" key="16">
    <source>
        <dbReference type="PROSITE" id="PS52035"/>
    </source>
</evidence>
<evidence type="ECO:0000256" key="9">
    <source>
        <dbReference type="ARBA" id="ARBA00022801"/>
    </source>
</evidence>
<dbReference type="PRINTS" id="PR00765">
    <property type="entry name" value="CRBOXYPTASEA"/>
</dbReference>
<comment type="subcellular location">
    <subcellularLocation>
        <location evidence="2">Membrane</location>
        <topology evidence="2">Multi-pass membrane protein</topology>
    </subcellularLocation>
</comment>
<proteinExistence type="inferred from homology"/>
<keyword evidence="9" id="KW-0378">Hydrolase</keyword>
<dbReference type="Gene3D" id="3.40.630.10">
    <property type="entry name" value="Zn peptidases"/>
    <property type="match status" value="6"/>
</dbReference>
<comment type="similarity">
    <text evidence="3 14">Belongs to the peptidase M14 family.</text>
</comment>
<feature type="transmembrane region" description="Helical" evidence="15">
    <location>
        <begin position="1569"/>
        <end position="1591"/>
    </location>
</feature>
<dbReference type="SUPFAM" id="SSF103506">
    <property type="entry name" value="Mitochondrial carrier"/>
    <property type="match status" value="1"/>
</dbReference>
<dbReference type="InterPro" id="IPR000834">
    <property type="entry name" value="Peptidase_M14"/>
</dbReference>
<comment type="cofactor">
    <cofactor evidence="1">
        <name>Zn(2+)</name>
        <dbReference type="ChEBI" id="CHEBI:29105"/>
    </cofactor>
</comment>
<evidence type="ECO:0000256" key="11">
    <source>
        <dbReference type="ARBA" id="ARBA00023136"/>
    </source>
</evidence>
<evidence type="ECO:0000313" key="18">
    <source>
        <dbReference type="Proteomes" id="UP000310200"/>
    </source>
</evidence>
<dbReference type="Gene3D" id="1.50.40.10">
    <property type="entry name" value="Mitochondrial carrier domain"/>
    <property type="match status" value="1"/>
</dbReference>
<sequence length="2060" mass="230392">MTFEHHATFPLTVFPEVRILARSAREVLTRNSSSKRSARARESKTAPEMDGLRRGVVVLALVCAAVALANGYALNAADEEDAARDGDYVTTSYTHYEDLRRLFDSLAQRYPHLARVFSIGKSVEGRDLLVLEISENVGRRSLGEPMVKLVANMHGDEVVGRQLLIILGQENANHVDLNRDFPDQFDRRLSQLRKGISILNGRQNETVAMMTWIANEPFVLSGNLHGGAVVASYPYDSGILKTCCIESKSPDDNLFKYLAHVYADNHPQMRRGDACPPEIFRSGVTNGAYWYEVIGGMQDYNYARSNAFDITFELSCCKYPPGSTIPEQWQLNKESLIKYLEQVHIGIKGFVRGKDGKPIQRANVVVEGIDHNVTTTSNGEYWRLLLPGTYSVYATAWGYEPSKPVNVTVLEGTPMILNFTLNNKEVFYEQGEGTVDEVIRPVDKYGFYHTVEFKHHNHVAMERYLKELTASYPNITRLYSIGPSVQGREMYVVEITKNPGVHDPEKPEVKYVGNMHGNEVVGREMLLLLLRYLCENYGTDERVTRIVDTVRLHVLPSMNPDGYEVSKEGDVYGAKGRANAKGVDLNRNFPDQYEMNDLNRHQEPETKAVMDWIARIPFVLSANLHGGALVANYPYDDGPENLASNVANPSPDDAVFQMLASTYSKAHPRMHLGQPCPPIANDPYGTKALLEERFPEGITNGARWYSVPGGMQDYNYLHSNDFEITLEVGCIKFPNASDLPNYWLENREPLLRFIEMSRKGIHGTVGSSIGTPISHAKISVEGIKHDIYTAEKGDYWRILIPGRYNVTVSAVGYETLTQSVVVPSYDENVGDGEVTLDFTLMRDDPQHWSSAYDFRLMVNLQNGYLKNSDLSARFSQLESHQPDTAEFIAGDSLISMAIHSLKITHNMGSPDENKFRIALVGGLFASQPAGREILLRLATHILMGNKIGNPPIQRLLDDAMLHFIPGVDLGFDNVEESNDCNPVVKDEIGEKLLLENTDASKQMDNITDAFKRLLQTENYDVVVILGGGASQISYLNDDLSTFKTLADVYEHSRHNEICSQSNNSTQRLMNFIQRTYDTQVMSVSLSCCKYPRADSIPIIWRENLLPLMELVQSLASGIRAMIMDEHGAPLREATVEIGGRSYNVSHNMAYFKMILVPGEYTLSVSCEGYVRQVVKVSVQRQSITNKDVKMVQAQRDTTPAIDNRRKQSEKLSHVNRALTNLNAKYPRQTTLHSIGKTAKGNEIMCLEIGSHNDQKQIGRPAIVFSAGILRAEPATAGVLLHFASYLLDNYKQDTMSYIDDFSIYVVPEFFSPDENPPTCSPRLAGLQFPIHGKLDEEAATITSWFKDVNAVLAVNLNSGSRHIEIPFGRDYGKVRERKYESDDEDLLRHLASVYADARADKLSASTRCKPDWHIGVNSVIHAAAGIGGKRGPLLMDYAYFNTSTLMMDVYVTCCTTDPSIAVWQENKASLLACMQEMKKGVRGHVTNEEDEPIENVVLSYDRSPHLIENGKSGFYSILLPPGSHNITATASGYHAETKLVSTPSFEVKKFSRVMFKLVRDDSVMGIPRLVFIMITGMICFGIVLCSICMWARCRASEDTEKGRKGYAFSLLQDGGSFFDDDEKEIEIFRRPVEGYTSNDVDEVTRPYFDDDNSSEDGSDLEFVRPEREWSDTISRQTLSQDLKTRRMAGLESYGDVYRGRPARSWESGTQRYYGREVIRPLDIPVIHPLAEDNPPVIDDDIAVSKYVGLGCGLASLITGNLLIHPFVVLRRQCQVNPGAIKYHLMPITLVPVIIRLHQTQGINTLWKGIGSVLLVRGMTLAVEDLISKITPWQNIAIGIVTPFYSASLVETVQSEIASECPGILDVFRDGAIRLLDICNKGRLIPIYALVPPTIVYGVSKYLFSLVVKGITSRIMHVRHKHSQEGAYSKDLLSESVIQDIETQSILVSMCAADIVFYPLETVVHRLHLQGTRTIIDNLDTGRSVTPLLTGYSSAADCYRTIISTEGPLGLYKGFGALILQFAVHFMVLRATKWILTELGTMLMPKPKPIKPQKSPCYDEI</sequence>
<dbReference type="GO" id="GO:0016020">
    <property type="term" value="C:membrane"/>
    <property type="evidence" value="ECO:0007669"/>
    <property type="project" value="UniProtKB-SubCell"/>
</dbReference>
<evidence type="ECO:0000256" key="8">
    <source>
        <dbReference type="ARBA" id="ARBA00022723"/>
    </source>
</evidence>
<dbReference type="InterPro" id="IPR050753">
    <property type="entry name" value="Peptidase_M14_domain"/>
</dbReference>
<keyword evidence="12" id="KW-0325">Glycoprotein</keyword>
<dbReference type="PROSITE" id="PS52035">
    <property type="entry name" value="PEPTIDASE_M14"/>
    <property type="match status" value="3"/>
</dbReference>
<dbReference type="CDD" id="cd11308">
    <property type="entry name" value="Peptidase_M14NE-CP-C_like"/>
    <property type="match status" value="2"/>
</dbReference>
<dbReference type="GO" id="GO:0004181">
    <property type="term" value="F:metallocarboxypeptidase activity"/>
    <property type="evidence" value="ECO:0007669"/>
    <property type="project" value="InterPro"/>
</dbReference>
<dbReference type="InterPro" id="IPR018108">
    <property type="entry name" value="MCP_transmembrane"/>
</dbReference>
<dbReference type="InterPro" id="IPR008969">
    <property type="entry name" value="CarboxyPept-like_regulatory"/>
</dbReference>
<keyword evidence="18" id="KW-1185">Reference proteome</keyword>
<dbReference type="FunFam" id="3.40.630.10:FF:000020">
    <property type="entry name" value="Carboxypeptidase D"/>
    <property type="match status" value="1"/>
</dbReference>
<evidence type="ECO:0000256" key="12">
    <source>
        <dbReference type="ARBA" id="ARBA00023180"/>
    </source>
</evidence>
<comment type="caution">
    <text evidence="17">The sequence shown here is derived from an EMBL/GenBank/DDBJ whole genome shotgun (WGS) entry which is preliminary data.</text>
</comment>
<dbReference type="PROSITE" id="PS50920">
    <property type="entry name" value="SOLCAR"/>
    <property type="match status" value="1"/>
</dbReference>
<organism evidence="17 18">
    <name type="scientific">Temnothorax longispinosus</name>
    <dbReference type="NCBI Taxonomy" id="300112"/>
    <lineage>
        <taxon>Eukaryota</taxon>
        <taxon>Metazoa</taxon>
        <taxon>Ecdysozoa</taxon>
        <taxon>Arthropoda</taxon>
        <taxon>Hexapoda</taxon>
        <taxon>Insecta</taxon>
        <taxon>Pterygota</taxon>
        <taxon>Neoptera</taxon>
        <taxon>Endopterygota</taxon>
        <taxon>Hymenoptera</taxon>
        <taxon>Apocrita</taxon>
        <taxon>Aculeata</taxon>
        <taxon>Formicoidea</taxon>
        <taxon>Formicidae</taxon>
        <taxon>Myrmicinae</taxon>
        <taxon>Temnothorax</taxon>
    </lineage>
</organism>
<feature type="domain" description="Peptidase M14" evidence="16">
    <location>
        <begin position="1205"/>
        <end position="1477"/>
    </location>
</feature>
<dbReference type="PROSITE" id="PS00133">
    <property type="entry name" value="CARBOXYPEPT_ZN_2"/>
    <property type="match status" value="2"/>
</dbReference>
<dbReference type="GO" id="GO:0008270">
    <property type="term" value="F:zinc ion binding"/>
    <property type="evidence" value="ECO:0007669"/>
    <property type="project" value="InterPro"/>
</dbReference>
<evidence type="ECO:0000256" key="7">
    <source>
        <dbReference type="ARBA" id="ARBA00022692"/>
    </source>
</evidence>
<feature type="domain" description="Peptidase M14" evidence="16">
    <location>
        <begin position="92"/>
        <end position="343"/>
    </location>
</feature>
<dbReference type="CDD" id="cd03858">
    <property type="entry name" value="M14_CP_N-E_like"/>
    <property type="match status" value="1"/>
</dbReference>
<evidence type="ECO:0000256" key="3">
    <source>
        <dbReference type="ARBA" id="ARBA00005988"/>
    </source>
</evidence>
<feature type="repeat" description="Solcar" evidence="13">
    <location>
        <begin position="1943"/>
        <end position="2038"/>
    </location>
</feature>
<name>A0A4S2KVE4_9HYME</name>
<protein>
    <submittedName>
        <fullName evidence="17">Carboxypeptidase D</fullName>
    </submittedName>
</protein>
<feature type="active site" description="Proton donor/acceptor" evidence="14">
    <location>
        <position position="313"/>
    </location>
</feature>